<dbReference type="InterPro" id="IPR036640">
    <property type="entry name" value="ABC1_TM_sf"/>
</dbReference>
<dbReference type="InterPro" id="IPR003593">
    <property type="entry name" value="AAA+_ATPase"/>
</dbReference>
<dbReference type="PANTHER" id="PTHR24221">
    <property type="entry name" value="ATP-BINDING CASSETTE SUB-FAMILY B"/>
    <property type="match status" value="1"/>
</dbReference>
<dbReference type="CDD" id="cd03228">
    <property type="entry name" value="ABCC_MRP_Like"/>
    <property type="match status" value="1"/>
</dbReference>
<dbReference type="InterPro" id="IPR017871">
    <property type="entry name" value="ABC_transporter-like_CS"/>
</dbReference>
<dbReference type="GO" id="GO:0042883">
    <property type="term" value="P:cysteine transport"/>
    <property type="evidence" value="ECO:0007669"/>
    <property type="project" value="InterPro"/>
</dbReference>
<dbReference type="CDD" id="cd18584">
    <property type="entry name" value="ABC_6TM_AarD_CydD"/>
    <property type="match status" value="1"/>
</dbReference>
<dbReference type="NCBIfam" id="TIGR02857">
    <property type="entry name" value="CydD"/>
    <property type="match status" value="1"/>
</dbReference>
<dbReference type="InterPro" id="IPR003439">
    <property type="entry name" value="ABC_transporter-like_ATP-bd"/>
</dbReference>
<evidence type="ECO:0000256" key="5">
    <source>
        <dbReference type="ARBA" id="ARBA00022741"/>
    </source>
</evidence>
<dbReference type="GO" id="GO:0016887">
    <property type="term" value="F:ATP hydrolysis activity"/>
    <property type="evidence" value="ECO:0007669"/>
    <property type="project" value="InterPro"/>
</dbReference>
<dbReference type="PANTHER" id="PTHR24221:SF590">
    <property type="entry name" value="COMPONENT LINKED WITH THE ASSEMBLY OF CYTOCHROME' TRANSPORT TRANSMEMBRANE ATP-BINDING PROTEIN ABC TRANSPORTER CYDD-RELATED"/>
    <property type="match status" value="1"/>
</dbReference>
<feature type="domain" description="ABC transporter" evidence="11">
    <location>
        <begin position="346"/>
        <end position="581"/>
    </location>
</feature>
<feature type="transmembrane region" description="Helical" evidence="10">
    <location>
        <begin position="20"/>
        <end position="41"/>
    </location>
</feature>
<name>A0A3A6PJJ9_9BACL</name>
<keyword evidence="7" id="KW-0067">ATP-binding</keyword>
<evidence type="ECO:0000256" key="4">
    <source>
        <dbReference type="ARBA" id="ARBA00022692"/>
    </source>
</evidence>
<feature type="transmembrane region" description="Helical" evidence="10">
    <location>
        <begin position="47"/>
        <end position="70"/>
    </location>
</feature>
<proteinExistence type="predicted"/>
<dbReference type="InterPro" id="IPR027417">
    <property type="entry name" value="P-loop_NTPase"/>
</dbReference>
<comment type="caution">
    <text evidence="13">The sequence shown here is derived from an EMBL/GenBank/DDBJ whole genome shotgun (WGS) entry which is preliminary data.</text>
</comment>
<dbReference type="InterPro" id="IPR011527">
    <property type="entry name" value="ABC1_TM_dom"/>
</dbReference>
<sequence length="588" mass="63749">MKRNKSLLSEQLSKQRRSMLLLGIISLALGAAIIGQAALMAEAVNRIFVMNAAPSSILALLGSLLAVMLARTLLAHSNGRIGLSMAALAKKTMRGELLRKLAGDSAAATARGGTGGTVSVMLDAVDESDGYFSQYLPRMVEAAIIPLIMLAAVFVWHYPSGLIMLVTAPFIPIFMVLVGLKTKRKSEEKYEELSRFSGTFLDSLQGLVTLKLYGRARRQEEEIKRSSLAFREATMGILRIAFTNTFMMELIVMLSIGLVSLELALQLVVFKTMSFHTAFFVLLLVPEFFSLLKNTGTAFHSGRTSMGAIRKVEQMLGAMDGDWQMAQGDSIQPDRADPGIPVPPVIQLNDVRFHYGQGSFELAVDRLLIEQGQKIAIVGRSGAGKTTLLHLIAGLLPSASGEVLLNGRPLREYKNNSWFDQMSYITQHPYIFSGTLADNIAIDTSRAVTRSDVEQAAAAAGLAELIGGLERGLDTGVGEGGRGLSGGEKQRLALARAFLNRPAIILFDEPTVGLDVRTERVLQESIGSLASGATMITVAHRLYTIKDADRIIYLENGTILGSGSHEELVERLPQYAQLVQLQRKGRAG</sequence>
<dbReference type="GO" id="GO:0140359">
    <property type="term" value="F:ABC-type transporter activity"/>
    <property type="evidence" value="ECO:0007669"/>
    <property type="project" value="InterPro"/>
</dbReference>
<keyword evidence="3" id="KW-1003">Cell membrane</keyword>
<evidence type="ECO:0000259" key="12">
    <source>
        <dbReference type="PROSITE" id="PS50929"/>
    </source>
</evidence>
<feature type="transmembrane region" description="Helical" evidence="10">
    <location>
        <begin position="139"/>
        <end position="156"/>
    </location>
</feature>
<dbReference type="GO" id="GO:0005886">
    <property type="term" value="C:plasma membrane"/>
    <property type="evidence" value="ECO:0007669"/>
    <property type="project" value="UniProtKB-SubCell"/>
</dbReference>
<dbReference type="SUPFAM" id="SSF52540">
    <property type="entry name" value="P-loop containing nucleoside triphosphate hydrolases"/>
    <property type="match status" value="1"/>
</dbReference>
<dbReference type="SUPFAM" id="SSF90123">
    <property type="entry name" value="ABC transporter transmembrane region"/>
    <property type="match status" value="1"/>
</dbReference>
<evidence type="ECO:0000256" key="9">
    <source>
        <dbReference type="ARBA" id="ARBA00023136"/>
    </source>
</evidence>
<gene>
    <name evidence="13" type="primary">cydD</name>
    <name evidence="13" type="ORF">D3P09_00405</name>
</gene>
<dbReference type="InterPro" id="IPR014216">
    <property type="entry name" value="ABC_transptr_CydD"/>
</dbReference>
<evidence type="ECO:0000256" key="3">
    <source>
        <dbReference type="ARBA" id="ARBA00022475"/>
    </source>
</evidence>
<evidence type="ECO:0000256" key="2">
    <source>
        <dbReference type="ARBA" id="ARBA00022448"/>
    </source>
</evidence>
<evidence type="ECO:0000259" key="11">
    <source>
        <dbReference type="PROSITE" id="PS50893"/>
    </source>
</evidence>
<dbReference type="GO" id="GO:0005524">
    <property type="term" value="F:ATP binding"/>
    <property type="evidence" value="ECO:0007669"/>
    <property type="project" value="UniProtKB-KW"/>
</dbReference>
<evidence type="ECO:0000313" key="13">
    <source>
        <dbReference type="EMBL" id="RJX40520.1"/>
    </source>
</evidence>
<keyword evidence="8 10" id="KW-1133">Transmembrane helix</keyword>
<reference evidence="13 14" key="1">
    <citation type="submission" date="2018-09" db="EMBL/GenBank/DDBJ databases">
        <title>Paenibacillus aracenensis nov. sp. isolated from a cave in southern Spain.</title>
        <authorList>
            <person name="Jurado V."/>
            <person name="Gutierrez-Patricio S."/>
            <person name="Gonzalez-Pimentel J.L."/>
            <person name="Miller A.Z."/>
            <person name="Laiz L."/>
            <person name="Saiz-Jimenez C."/>
        </authorList>
    </citation>
    <scope>NUCLEOTIDE SEQUENCE [LARGE SCALE GENOMIC DNA]</scope>
    <source>
        <strain evidence="13 14">JCM 19203</strain>
    </source>
</reference>
<dbReference type="SMART" id="SM00382">
    <property type="entry name" value="AAA"/>
    <property type="match status" value="1"/>
</dbReference>
<keyword evidence="4 10" id="KW-0812">Transmembrane</keyword>
<dbReference type="Gene3D" id="3.40.50.300">
    <property type="entry name" value="P-loop containing nucleotide triphosphate hydrolases"/>
    <property type="match status" value="1"/>
</dbReference>
<evidence type="ECO:0000256" key="6">
    <source>
        <dbReference type="ARBA" id="ARBA00022807"/>
    </source>
</evidence>
<evidence type="ECO:0000256" key="10">
    <source>
        <dbReference type="SAM" id="Phobius"/>
    </source>
</evidence>
<keyword evidence="9 10" id="KW-0472">Membrane</keyword>
<dbReference type="OrthoDB" id="9806127at2"/>
<feature type="transmembrane region" description="Helical" evidence="10">
    <location>
        <begin position="162"/>
        <end position="180"/>
    </location>
</feature>
<accession>A0A3A6PJJ9</accession>
<keyword evidence="2" id="KW-0813">Transport</keyword>
<dbReference type="PROSITE" id="PS50893">
    <property type="entry name" value="ABC_TRANSPORTER_2"/>
    <property type="match status" value="1"/>
</dbReference>
<keyword evidence="5" id="KW-0547">Nucleotide-binding</keyword>
<dbReference type="PROSITE" id="PS00211">
    <property type="entry name" value="ABC_TRANSPORTER_1"/>
    <property type="match status" value="1"/>
</dbReference>
<keyword evidence="6" id="KW-0378">Hydrolase</keyword>
<dbReference type="Proteomes" id="UP000267798">
    <property type="component" value="Unassembled WGS sequence"/>
</dbReference>
<keyword evidence="6" id="KW-0645">Protease</keyword>
<dbReference type="EMBL" id="QXQB01000001">
    <property type="protein sequence ID" value="RJX40520.1"/>
    <property type="molecule type" value="Genomic_DNA"/>
</dbReference>
<protein>
    <submittedName>
        <fullName evidence="13">Thiol reductant ABC exporter subunit CydD</fullName>
    </submittedName>
</protein>
<evidence type="ECO:0000313" key="14">
    <source>
        <dbReference type="Proteomes" id="UP000267798"/>
    </source>
</evidence>
<keyword evidence="6" id="KW-0788">Thiol protease</keyword>
<dbReference type="Gene3D" id="1.20.1560.10">
    <property type="entry name" value="ABC transporter type 1, transmembrane domain"/>
    <property type="match status" value="1"/>
</dbReference>
<dbReference type="AlphaFoldDB" id="A0A3A6PJJ9"/>
<dbReference type="GO" id="GO:0008234">
    <property type="term" value="F:cysteine-type peptidase activity"/>
    <property type="evidence" value="ECO:0007669"/>
    <property type="project" value="UniProtKB-KW"/>
</dbReference>
<dbReference type="PROSITE" id="PS50929">
    <property type="entry name" value="ABC_TM1F"/>
    <property type="match status" value="1"/>
</dbReference>
<dbReference type="FunFam" id="3.40.50.300:FF:000299">
    <property type="entry name" value="ABC transporter ATP-binding protein/permease"/>
    <property type="match status" value="1"/>
</dbReference>
<feature type="domain" description="ABC transmembrane type-1" evidence="12">
    <location>
        <begin position="20"/>
        <end position="304"/>
    </location>
</feature>
<evidence type="ECO:0000256" key="8">
    <source>
        <dbReference type="ARBA" id="ARBA00022989"/>
    </source>
</evidence>
<dbReference type="InterPro" id="IPR039421">
    <property type="entry name" value="Type_1_exporter"/>
</dbReference>
<dbReference type="Pfam" id="PF00664">
    <property type="entry name" value="ABC_membrane"/>
    <property type="match status" value="1"/>
</dbReference>
<comment type="subcellular location">
    <subcellularLocation>
        <location evidence="1">Cell membrane</location>
        <topology evidence="1">Multi-pass membrane protein</topology>
    </subcellularLocation>
</comment>
<dbReference type="Pfam" id="PF00005">
    <property type="entry name" value="ABC_tran"/>
    <property type="match status" value="1"/>
</dbReference>
<evidence type="ECO:0000256" key="1">
    <source>
        <dbReference type="ARBA" id="ARBA00004651"/>
    </source>
</evidence>
<organism evidence="13 14">
    <name type="scientific">Paenibacillus pinisoli</name>
    <dbReference type="NCBI Taxonomy" id="1276110"/>
    <lineage>
        <taxon>Bacteria</taxon>
        <taxon>Bacillati</taxon>
        <taxon>Bacillota</taxon>
        <taxon>Bacilli</taxon>
        <taxon>Bacillales</taxon>
        <taxon>Paenibacillaceae</taxon>
        <taxon>Paenibacillus</taxon>
    </lineage>
</organism>
<dbReference type="RefSeq" id="WP_120106092.1">
    <property type="nucleotide sequence ID" value="NZ_QXQB01000001.1"/>
</dbReference>
<evidence type="ECO:0000256" key="7">
    <source>
        <dbReference type="ARBA" id="ARBA00022840"/>
    </source>
</evidence>
<keyword evidence="14" id="KW-1185">Reference proteome</keyword>